<dbReference type="Gene3D" id="3.30.420.10">
    <property type="entry name" value="Ribonuclease H-like superfamily/Ribonuclease H"/>
    <property type="match status" value="1"/>
</dbReference>
<sequence length="177" mass="20120">MWPDLKLLHGKPRHNQSQGSVEKENRDIQDMLVTWMQTNNVSRWSESLRLIQLMKNRAFHSGIKRSPYEAMFGTKVKIGLSDFILPAEHINQLTTEEDLENVLDTKKNGNDESPDRQIDDGDVGAVISSDIESVSVVTENNFTSKICDSTDISIDRNCTTHTTMENEEVETNILLRS</sequence>
<comment type="caution">
    <text evidence="2">The sequence shown here is derived from an EMBL/GenBank/DDBJ whole genome shotgun (WGS) entry which is preliminary data.</text>
</comment>
<dbReference type="AlphaFoldDB" id="A0AAV8XAC9"/>
<organism evidence="2 3">
    <name type="scientific">Rhamnusium bicolor</name>
    <dbReference type="NCBI Taxonomy" id="1586634"/>
    <lineage>
        <taxon>Eukaryota</taxon>
        <taxon>Metazoa</taxon>
        <taxon>Ecdysozoa</taxon>
        <taxon>Arthropoda</taxon>
        <taxon>Hexapoda</taxon>
        <taxon>Insecta</taxon>
        <taxon>Pterygota</taxon>
        <taxon>Neoptera</taxon>
        <taxon>Endopterygota</taxon>
        <taxon>Coleoptera</taxon>
        <taxon>Polyphaga</taxon>
        <taxon>Cucujiformia</taxon>
        <taxon>Chrysomeloidea</taxon>
        <taxon>Cerambycidae</taxon>
        <taxon>Lepturinae</taxon>
        <taxon>Rhagiini</taxon>
        <taxon>Rhamnusium</taxon>
    </lineage>
</organism>
<reference evidence="2" key="1">
    <citation type="journal article" date="2023" name="Insect Mol. Biol.">
        <title>Genome sequencing provides insights into the evolution of gene families encoding plant cell wall-degrading enzymes in longhorned beetles.</title>
        <authorList>
            <person name="Shin N.R."/>
            <person name="Okamura Y."/>
            <person name="Kirsch R."/>
            <person name="Pauchet Y."/>
        </authorList>
    </citation>
    <scope>NUCLEOTIDE SEQUENCE</scope>
    <source>
        <strain evidence="2">RBIC_L_NR</strain>
    </source>
</reference>
<protein>
    <recommendedName>
        <fullName evidence="1">Integrase catalytic domain-containing protein</fullName>
    </recommendedName>
</protein>
<evidence type="ECO:0000313" key="3">
    <source>
        <dbReference type="Proteomes" id="UP001162156"/>
    </source>
</evidence>
<dbReference type="PROSITE" id="PS50994">
    <property type="entry name" value="INTEGRASE"/>
    <property type="match status" value="1"/>
</dbReference>
<dbReference type="EMBL" id="JANEYF010003577">
    <property type="protein sequence ID" value="KAJ8935406.1"/>
    <property type="molecule type" value="Genomic_DNA"/>
</dbReference>
<dbReference type="SUPFAM" id="SSF53098">
    <property type="entry name" value="Ribonuclease H-like"/>
    <property type="match status" value="1"/>
</dbReference>
<evidence type="ECO:0000313" key="2">
    <source>
        <dbReference type="EMBL" id="KAJ8935406.1"/>
    </source>
</evidence>
<dbReference type="InterPro" id="IPR036397">
    <property type="entry name" value="RNaseH_sf"/>
</dbReference>
<dbReference type="InterPro" id="IPR012337">
    <property type="entry name" value="RNaseH-like_sf"/>
</dbReference>
<feature type="domain" description="Integrase catalytic" evidence="1">
    <location>
        <begin position="1"/>
        <end position="75"/>
    </location>
</feature>
<dbReference type="InterPro" id="IPR001584">
    <property type="entry name" value="Integrase_cat-core"/>
</dbReference>
<dbReference type="Proteomes" id="UP001162156">
    <property type="component" value="Unassembled WGS sequence"/>
</dbReference>
<dbReference type="GO" id="GO:0015074">
    <property type="term" value="P:DNA integration"/>
    <property type="evidence" value="ECO:0007669"/>
    <property type="project" value="InterPro"/>
</dbReference>
<keyword evidence="3" id="KW-1185">Reference proteome</keyword>
<proteinExistence type="predicted"/>
<accession>A0AAV8XAC9</accession>
<name>A0AAV8XAC9_9CUCU</name>
<gene>
    <name evidence="2" type="ORF">NQ314_012825</name>
</gene>
<dbReference type="GO" id="GO:0003676">
    <property type="term" value="F:nucleic acid binding"/>
    <property type="evidence" value="ECO:0007669"/>
    <property type="project" value="InterPro"/>
</dbReference>
<evidence type="ECO:0000259" key="1">
    <source>
        <dbReference type="PROSITE" id="PS50994"/>
    </source>
</evidence>